<proteinExistence type="predicted"/>
<dbReference type="OrthoDB" id="9807498at2"/>
<dbReference type="PROSITE" id="PS01276">
    <property type="entry name" value="PEPTIDASE_U32"/>
    <property type="match status" value="1"/>
</dbReference>
<sequence length="736" mass="84397">MAKSEILAPVGNEEMLYAGLAAGASSFYMAVDDFGARAYAKNFDIENVGSFIDLIHLFGKKVFVTMNILIKDEEMEKAVYYAKKLYECGADALIIQDLGLFTILKDQVPGMDLHASTQMAVRDYYGAKSLMDMGFDRVVIARETPIEELRKIATLPVEKEVFVHGSLCVSYSGECLMSSYFGARSANRGRCAGICRQKYSLIADGKTLADDYFLNMRDLNVIDQIDQLVDLGIDCFKIEGRMKSPEYVYASVKSYKDKIDKNYYDKNDLRDISNRGYTKGFIFGQKSDYVRLSSDAKHRSVGKVIKEGNKKYFINSSELLLGDNLEIITDKGKKLPYTLTENLKKESKIYLDQYPDAKEGSDVYILNSKKIGLNLEKALGEYKNLPIRIDFRAKVGEPAEITMTYEDKSISLSTDDNLERAKKISLTEEDLRENLSKFGDDIYKARQINIVMDPDVFIRKKDINRLRREGSAKLKEEILKSFRRDEIDIEIPEVGKNKNHKKEVNAELKNTNIIPSLLKDFDNIYLEEYDEKYAGLSLYLILNSHTDYDIDELIAFIKEKSIKGVVFNNYRDLAFVDKFRENNIKIRIGRYLNVFNKFTYDFYDKFAEMTSSSVEATFDSINQNGRDFDVEALAFGRIELMNMVHCPFSTIKKCGLKGCATCKFRNGEMVNENGDRLKIIRREGISRIYPSEASKIDRRNFSTDISLLVQVFSDEDIRDYQDRRETNNLNYDRGVI</sequence>
<dbReference type="RefSeq" id="WP_015778259.1">
    <property type="nucleotide sequence ID" value="NC_013171.1"/>
</dbReference>
<reference evidence="2 3" key="1">
    <citation type="journal article" date="2009" name="Stand. Genomic Sci.">
        <title>Complete genome sequence of Anaerococcus prevotii type strain (PC1).</title>
        <authorList>
            <person name="Labutti K."/>
            <person name="Pukall R."/>
            <person name="Steenblock K."/>
            <person name="Glavina Del Rio T."/>
            <person name="Tice H."/>
            <person name="Copeland A."/>
            <person name="Cheng J.F."/>
            <person name="Lucas S."/>
            <person name="Chen F."/>
            <person name="Nolan M."/>
            <person name="Bruce D."/>
            <person name="Goodwin L."/>
            <person name="Pitluck S."/>
            <person name="Ivanova N."/>
            <person name="Mavromatis K."/>
            <person name="Ovchinnikova G."/>
            <person name="Pati A."/>
            <person name="Chen A."/>
            <person name="Palaniappan K."/>
            <person name="Land M."/>
            <person name="Hauser L."/>
            <person name="Chang Y.J."/>
            <person name="Jeffries C.D."/>
            <person name="Chain P."/>
            <person name="Saunders E."/>
            <person name="Brettin T."/>
            <person name="Detter J.C."/>
            <person name="Han C."/>
            <person name="Goker M."/>
            <person name="Bristow J."/>
            <person name="Eisen J.A."/>
            <person name="Markowitz V."/>
            <person name="Hugenholtz P."/>
            <person name="Kyrpides N.C."/>
            <person name="Klenk H.P."/>
            <person name="Lapidus A."/>
        </authorList>
    </citation>
    <scope>NUCLEOTIDE SEQUENCE [LARGE SCALE GENOMIC DNA]</scope>
    <source>
        <strain evidence="3">ATCC 9321 / DSM 20548 / JCM 6508 / NCTC 11806 / PC1</strain>
    </source>
</reference>
<dbReference type="eggNOG" id="COG0826">
    <property type="taxonomic scope" value="Bacteria"/>
</dbReference>
<dbReference type="InterPro" id="IPR001539">
    <property type="entry name" value="Peptidase_U32"/>
</dbReference>
<dbReference type="Pfam" id="PF12392">
    <property type="entry name" value="DUF3656"/>
    <property type="match status" value="1"/>
</dbReference>
<organism evidence="2 3">
    <name type="scientific">Anaerococcus prevotii (strain ATCC 9321 / DSM 20548 / JCM 6508 / NCTC 11806 / PC1)</name>
    <name type="common">Peptostreptococcus prevotii</name>
    <name type="synonym">Peptococcus prevotii</name>
    <dbReference type="NCBI Taxonomy" id="525919"/>
    <lineage>
        <taxon>Bacteria</taxon>
        <taxon>Bacillati</taxon>
        <taxon>Bacillota</taxon>
        <taxon>Tissierellia</taxon>
        <taxon>Tissierellales</taxon>
        <taxon>Peptoniphilaceae</taxon>
        <taxon>Anaerococcus</taxon>
    </lineage>
</organism>
<keyword evidence="3" id="KW-1185">Reference proteome</keyword>
<dbReference type="EMBL" id="CP001708">
    <property type="protein sequence ID" value="ACV29360.1"/>
    <property type="molecule type" value="Genomic_DNA"/>
</dbReference>
<feature type="domain" description="Peptidase U32 collagenase" evidence="1">
    <location>
        <begin position="374"/>
        <end position="478"/>
    </location>
</feature>
<dbReference type="KEGG" id="apr:Apre_1337"/>
<dbReference type="AlphaFoldDB" id="C7RDU7"/>
<dbReference type="Proteomes" id="UP000002294">
    <property type="component" value="Chromosome"/>
</dbReference>
<evidence type="ECO:0000259" key="1">
    <source>
        <dbReference type="Pfam" id="PF12392"/>
    </source>
</evidence>
<dbReference type="MEROPS" id="U32.003"/>
<dbReference type="PANTHER" id="PTHR30217:SF10">
    <property type="entry name" value="23S RRNA 5-HYDROXYCYTIDINE C2501 SYNTHASE"/>
    <property type="match status" value="1"/>
</dbReference>
<dbReference type="HOGENOM" id="CLU_011540_4_0_9"/>
<dbReference type="InterPro" id="IPR051454">
    <property type="entry name" value="RNA/ubiquinone_mod_enzymes"/>
</dbReference>
<evidence type="ECO:0000313" key="2">
    <source>
        <dbReference type="EMBL" id="ACV29360.1"/>
    </source>
</evidence>
<gene>
    <name evidence="2" type="ordered locus">Apre_1337</name>
</gene>
<dbReference type="InterPro" id="IPR020988">
    <property type="entry name" value="Pept_U32_collagenase"/>
</dbReference>
<dbReference type="Pfam" id="PF01136">
    <property type="entry name" value="Peptidase_U32"/>
    <property type="match status" value="1"/>
</dbReference>
<dbReference type="PANTHER" id="PTHR30217">
    <property type="entry name" value="PEPTIDASE U32 FAMILY"/>
    <property type="match status" value="1"/>
</dbReference>
<accession>C7RDU7</accession>
<dbReference type="STRING" id="525919.Apre_1337"/>
<protein>
    <submittedName>
        <fullName evidence="2">Peptidase U32</fullName>
    </submittedName>
</protein>
<name>C7RDU7_ANAPD</name>
<evidence type="ECO:0000313" key="3">
    <source>
        <dbReference type="Proteomes" id="UP000002294"/>
    </source>
</evidence>